<evidence type="ECO:0000313" key="1">
    <source>
        <dbReference type="EMBL" id="RNA14445.1"/>
    </source>
</evidence>
<keyword evidence="2" id="KW-1185">Reference proteome</keyword>
<name>A0A3M7QU04_BRAPC</name>
<accession>A0A3M7QU04</accession>
<organism evidence="1 2">
    <name type="scientific">Brachionus plicatilis</name>
    <name type="common">Marine rotifer</name>
    <name type="synonym">Brachionus muelleri</name>
    <dbReference type="NCBI Taxonomy" id="10195"/>
    <lineage>
        <taxon>Eukaryota</taxon>
        <taxon>Metazoa</taxon>
        <taxon>Spiralia</taxon>
        <taxon>Gnathifera</taxon>
        <taxon>Rotifera</taxon>
        <taxon>Eurotatoria</taxon>
        <taxon>Monogononta</taxon>
        <taxon>Pseudotrocha</taxon>
        <taxon>Ploima</taxon>
        <taxon>Brachionidae</taxon>
        <taxon>Brachionus</taxon>
    </lineage>
</organism>
<evidence type="ECO:0000313" key="2">
    <source>
        <dbReference type="Proteomes" id="UP000276133"/>
    </source>
</evidence>
<proteinExistence type="predicted"/>
<dbReference type="AlphaFoldDB" id="A0A3M7QU04"/>
<comment type="caution">
    <text evidence="1">The sequence shown here is derived from an EMBL/GenBank/DDBJ whole genome shotgun (WGS) entry which is preliminary data.</text>
</comment>
<gene>
    <name evidence="1" type="ORF">BpHYR1_011147</name>
</gene>
<dbReference type="EMBL" id="REGN01005187">
    <property type="protein sequence ID" value="RNA14445.1"/>
    <property type="molecule type" value="Genomic_DNA"/>
</dbReference>
<sequence length="148" mass="17693">MIIGIPTRCRTKNLALSLKIESTNWRLESVKCDFFIRLSMNKYTKSILENVHDLNISKDLTREIIDMRDYYQQITGTQCSDLIQFCHLNKYMIKTEIRSMYKHNEIVSKINKIFDLKNLKLQYALYYSVMRRGRRAALAQIFVYESEF</sequence>
<evidence type="ECO:0008006" key="3">
    <source>
        <dbReference type="Google" id="ProtNLM"/>
    </source>
</evidence>
<protein>
    <recommendedName>
        <fullName evidence="3">RNA-directed DNA polymerase from mobile element jockey-like</fullName>
    </recommendedName>
</protein>
<dbReference type="Proteomes" id="UP000276133">
    <property type="component" value="Unassembled WGS sequence"/>
</dbReference>
<reference evidence="1 2" key="1">
    <citation type="journal article" date="2018" name="Sci. Rep.">
        <title>Genomic signatures of local adaptation to the degree of environmental predictability in rotifers.</title>
        <authorList>
            <person name="Franch-Gras L."/>
            <person name="Hahn C."/>
            <person name="Garcia-Roger E.M."/>
            <person name="Carmona M.J."/>
            <person name="Serra M."/>
            <person name="Gomez A."/>
        </authorList>
    </citation>
    <scope>NUCLEOTIDE SEQUENCE [LARGE SCALE GENOMIC DNA]</scope>
    <source>
        <strain evidence="1">HYR1</strain>
    </source>
</reference>